<sequence>MNLARIIVVAAGLVSAGLGLGHGCAPSQSPARTTFAADDPEQESCVAVAPIGSPLPARLPLPRVEALSGDPWLEHFPVTPLFELPAETVTIRVLFVYLGQKDERLAAACEASLSAAQAVFERSLRAPGWPGLELQFAGAVAAGLRPGPEPGHARFAGVTSVNELLLQTACQCSEDARFVAAARRAAEADLVCMVTAPSPGQKKTGTAFVFEQRPDAGRFGFAAVTAAVVADPRSVTLAHELGHLFGCLHEVGPQVCNSPFGAHPQQSLRFARSTHEYTTIMGGSGRRLPVFSSPLLWHAGADATTPPDQAISSTPQGPGALRLGTPVGGCAGADNATIIRFNAETVAEYYP</sequence>
<accession>A0A518BLC1</accession>
<dbReference type="EMBL" id="CP036287">
    <property type="protein sequence ID" value="QDU67753.1"/>
    <property type="molecule type" value="Genomic_DNA"/>
</dbReference>
<gene>
    <name evidence="1" type="ORF">Pla133_28420</name>
</gene>
<evidence type="ECO:0000313" key="2">
    <source>
        <dbReference type="Proteomes" id="UP000316921"/>
    </source>
</evidence>
<dbReference type="Proteomes" id="UP000316921">
    <property type="component" value="Chromosome"/>
</dbReference>
<proteinExistence type="predicted"/>
<dbReference type="KEGG" id="pbap:Pla133_28420"/>
<dbReference type="AlphaFoldDB" id="A0A518BLC1"/>
<dbReference type="SUPFAM" id="SSF55486">
    <property type="entry name" value="Metalloproteases ('zincins'), catalytic domain"/>
    <property type="match status" value="1"/>
</dbReference>
<evidence type="ECO:0000313" key="1">
    <source>
        <dbReference type="EMBL" id="QDU67753.1"/>
    </source>
</evidence>
<name>A0A518BLC1_9BACT</name>
<keyword evidence="2" id="KW-1185">Reference proteome</keyword>
<dbReference type="Pfam" id="PF13582">
    <property type="entry name" value="Reprolysin_3"/>
    <property type="match status" value="1"/>
</dbReference>
<protein>
    <submittedName>
        <fullName evidence="1">Uncharacterized protein</fullName>
    </submittedName>
</protein>
<reference evidence="1 2" key="1">
    <citation type="submission" date="2019-02" db="EMBL/GenBank/DDBJ databases">
        <title>Deep-cultivation of Planctomycetes and their phenomic and genomic characterization uncovers novel biology.</title>
        <authorList>
            <person name="Wiegand S."/>
            <person name="Jogler M."/>
            <person name="Boedeker C."/>
            <person name="Pinto D."/>
            <person name="Vollmers J."/>
            <person name="Rivas-Marin E."/>
            <person name="Kohn T."/>
            <person name="Peeters S.H."/>
            <person name="Heuer A."/>
            <person name="Rast P."/>
            <person name="Oberbeckmann S."/>
            <person name="Bunk B."/>
            <person name="Jeske O."/>
            <person name="Meyerdierks A."/>
            <person name="Storesund J.E."/>
            <person name="Kallscheuer N."/>
            <person name="Luecker S."/>
            <person name="Lage O.M."/>
            <person name="Pohl T."/>
            <person name="Merkel B.J."/>
            <person name="Hornburger P."/>
            <person name="Mueller R.-W."/>
            <person name="Bruemmer F."/>
            <person name="Labrenz M."/>
            <person name="Spormann A.M."/>
            <person name="Op den Camp H."/>
            <person name="Overmann J."/>
            <person name="Amann R."/>
            <person name="Jetten M.S.M."/>
            <person name="Mascher T."/>
            <person name="Medema M.H."/>
            <person name="Devos D.P."/>
            <person name="Kaster A.-K."/>
            <person name="Ovreas L."/>
            <person name="Rohde M."/>
            <person name="Galperin M.Y."/>
            <person name="Jogler C."/>
        </authorList>
    </citation>
    <scope>NUCLEOTIDE SEQUENCE [LARGE SCALE GENOMIC DNA]</scope>
    <source>
        <strain evidence="1 2">Pla133</strain>
    </source>
</reference>
<organism evidence="1 2">
    <name type="scientific">Engelhardtia mirabilis</name>
    <dbReference type="NCBI Taxonomy" id="2528011"/>
    <lineage>
        <taxon>Bacteria</taxon>
        <taxon>Pseudomonadati</taxon>
        <taxon>Planctomycetota</taxon>
        <taxon>Planctomycetia</taxon>
        <taxon>Planctomycetia incertae sedis</taxon>
        <taxon>Engelhardtia</taxon>
    </lineage>
</organism>